<evidence type="ECO:0000313" key="3">
    <source>
        <dbReference type="Proteomes" id="UP001497453"/>
    </source>
</evidence>
<feature type="transmembrane region" description="Helical" evidence="1">
    <location>
        <begin position="176"/>
        <end position="196"/>
    </location>
</feature>
<proteinExistence type="predicted"/>
<sequence>MAVSGSYCSYAKESRSSIHARRCLDDIGHSVCTKAKIFQSLHSDICAWDSLKISAFQHYGYHAILNKAPSVNLSNVYTLLLRETCAKDGPAARLTTKMSNHQKDLPRVGLATYPTHCSKSSWHIMFSWNEDRQANEKAIVIKVLHFTAGLYFWEFLTTLDFEWSFISRRRAFKWPMLFYFLNRYCYLAAITCLLYTEDAPLTTRINCGALYNFIQIAGNMAVGFASLNLAIRTIAIWSGNKYVITALTIMMLGQWALIFQGGSLQHDWVYGLGCADLQTNNKVLAATYSLSTFLDTVVLVLSAWKLRILAKAVQSSKLVTMLFRDGLIYFIVALLGNIVVVIFEVLNIDPIFDVIFNIPSVAVITIAATRAVRNLQEQLSTSPETIIPSAAFTTRFPSIESPMSVHTYQSVYRSRQYTVDMESLVIPDPNRDKASTYGEDGSQMRKAQLTPLLY</sequence>
<reference evidence="3" key="1">
    <citation type="submission" date="2024-04" db="EMBL/GenBank/DDBJ databases">
        <authorList>
            <person name="Shaw F."/>
            <person name="Minotto A."/>
        </authorList>
    </citation>
    <scope>NUCLEOTIDE SEQUENCE [LARGE SCALE GENOMIC DNA]</scope>
</reference>
<keyword evidence="1" id="KW-0812">Transmembrane</keyword>
<evidence type="ECO:0000313" key="2">
    <source>
        <dbReference type="EMBL" id="CAL1708661.1"/>
    </source>
</evidence>
<feature type="transmembrane region" description="Helical" evidence="1">
    <location>
        <begin position="208"/>
        <end position="230"/>
    </location>
</feature>
<feature type="transmembrane region" description="Helical" evidence="1">
    <location>
        <begin position="327"/>
        <end position="348"/>
    </location>
</feature>
<keyword evidence="1" id="KW-1133">Transmembrane helix</keyword>
<dbReference type="EMBL" id="OZ037948">
    <property type="protein sequence ID" value="CAL1708661.1"/>
    <property type="molecule type" value="Genomic_DNA"/>
</dbReference>
<feature type="transmembrane region" description="Helical" evidence="1">
    <location>
        <begin position="242"/>
        <end position="263"/>
    </location>
</feature>
<keyword evidence="3" id="KW-1185">Reference proteome</keyword>
<keyword evidence="1" id="KW-0472">Membrane</keyword>
<dbReference type="Proteomes" id="UP001497453">
    <property type="component" value="Chromosome 5"/>
</dbReference>
<name>A0ABP1DLH1_9APHY</name>
<gene>
    <name evidence="2" type="ORF">GFSPODELE1_LOCUS6963</name>
</gene>
<protein>
    <submittedName>
        <fullName evidence="2">Uncharacterized protein</fullName>
    </submittedName>
</protein>
<feature type="transmembrane region" description="Helical" evidence="1">
    <location>
        <begin position="283"/>
        <end position="306"/>
    </location>
</feature>
<evidence type="ECO:0000256" key="1">
    <source>
        <dbReference type="SAM" id="Phobius"/>
    </source>
</evidence>
<accession>A0ABP1DLH1</accession>
<organism evidence="2 3">
    <name type="scientific">Somion occarium</name>
    <dbReference type="NCBI Taxonomy" id="3059160"/>
    <lineage>
        <taxon>Eukaryota</taxon>
        <taxon>Fungi</taxon>
        <taxon>Dikarya</taxon>
        <taxon>Basidiomycota</taxon>
        <taxon>Agaricomycotina</taxon>
        <taxon>Agaricomycetes</taxon>
        <taxon>Polyporales</taxon>
        <taxon>Cerrenaceae</taxon>
        <taxon>Somion</taxon>
    </lineage>
</organism>